<dbReference type="CDD" id="cd03801">
    <property type="entry name" value="GT4_PimA-like"/>
    <property type="match status" value="1"/>
</dbReference>
<reference evidence="1" key="1">
    <citation type="journal article" date="2023" name="Microbiol Resour">
        <title>Genome Sequences of Rhodoplanes serenus and Two Thermotolerant Strains, Rhodoplanes tepidamans and 'Rhodoplanes cryptolactis,' Further Refine the Genus.</title>
        <authorList>
            <person name="Rayyan A.A."/>
            <person name="Kyndt J.A."/>
        </authorList>
    </citation>
    <scope>NUCLEOTIDE SEQUENCE</scope>
    <source>
        <strain evidence="1">DSM 9987</strain>
    </source>
</reference>
<dbReference type="Proteomes" id="UP001165652">
    <property type="component" value="Unassembled WGS sequence"/>
</dbReference>
<accession>A0ABT5JCD2</accession>
<evidence type="ECO:0000313" key="2">
    <source>
        <dbReference type="Proteomes" id="UP001165652"/>
    </source>
</evidence>
<name>A0ABT5JCD2_RHOTP</name>
<sequence length="378" mass="39222">MKRSRAMPIALVAPFAPPLTGQTAYSAHLRDLLGPAGVEVLALPGRDDRDGLRGYRDKLLAAIGVMGRLLRGPRREAMVVVLDGGLGLLLDAACVLVARLRGTRTIALSHHSFAYVNRGSLPMRLLVMAAPRRRTVHLFLCGAMRDGFVARYGEVRSHILPNAAAVATGPVPGVRDAARFRLGYLSNITFEKGIRGCIALVEALLARGADVEAVIAGPAGSDAVAAYLDAAAARFPGRITWIGPVYGADKDRFLSGLSLLVFPTDYVNEAQPTVLLEALAHGVPVATVARGCIAGDMAGSGSLVARSAAIFVDEAVPFALSLLDRHRAGGQGAVAAAAAARFAAIRAAARDAEAGLLALLRGEDADLPAPPPGAGTAE</sequence>
<comment type="caution">
    <text evidence="1">The sequence shown here is derived from an EMBL/GenBank/DDBJ whole genome shotgun (WGS) entry which is preliminary data.</text>
</comment>
<reference evidence="1" key="2">
    <citation type="submission" date="2023-02" db="EMBL/GenBank/DDBJ databases">
        <authorList>
            <person name="Rayyan A."/>
            <person name="Meyer T."/>
            <person name="Kyndt J.A."/>
        </authorList>
    </citation>
    <scope>NUCLEOTIDE SEQUENCE</scope>
    <source>
        <strain evidence="1">DSM 9987</strain>
    </source>
</reference>
<gene>
    <name evidence="1" type="ORF">PQJ73_13530</name>
</gene>
<evidence type="ECO:0000313" key="1">
    <source>
        <dbReference type="EMBL" id="MDC7786710.1"/>
    </source>
</evidence>
<dbReference type="RefSeq" id="WP_272777558.1">
    <property type="nucleotide sequence ID" value="NZ_JAQQLI010000019.1"/>
</dbReference>
<dbReference type="SUPFAM" id="SSF53756">
    <property type="entry name" value="UDP-Glycosyltransferase/glycogen phosphorylase"/>
    <property type="match status" value="1"/>
</dbReference>
<keyword evidence="2" id="KW-1185">Reference proteome</keyword>
<proteinExistence type="predicted"/>
<organism evidence="1 2">
    <name type="scientific">Rhodoplanes tepidamans</name>
    <name type="common">Rhodoplanes cryptolactis</name>
    <dbReference type="NCBI Taxonomy" id="200616"/>
    <lineage>
        <taxon>Bacteria</taxon>
        <taxon>Pseudomonadati</taxon>
        <taxon>Pseudomonadota</taxon>
        <taxon>Alphaproteobacteria</taxon>
        <taxon>Hyphomicrobiales</taxon>
        <taxon>Nitrobacteraceae</taxon>
        <taxon>Rhodoplanes</taxon>
    </lineage>
</organism>
<dbReference type="Pfam" id="PF13692">
    <property type="entry name" value="Glyco_trans_1_4"/>
    <property type="match status" value="1"/>
</dbReference>
<dbReference type="EMBL" id="JAQQLI010000019">
    <property type="protein sequence ID" value="MDC7786710.1"/>
    <property type="molecule type" value="Genomic_DNA"/>
</dbReference>
<dbReference type="Gene3D" id="3.40.50.2000">
    <property type="entry name" value="Glycogen Phosphorylase B"/>
    <property type="match status" value="1"/>
</dbReference>
<protein>
    <submittedName>
        <fullName evidence="1">Glycosyltransferase family 4 protein</fullName>
    </submittedName>
</protein>